<proteinExistence type="inferred from homology"/>
<evidence type="ECO:0000313" key="9">
    <source>
        <dbReference type="Proteomes" id="UP000751852"/>
    </source>
</evidence>
<dbReference type="InterPro" id="IPR003783">
    <property type="entry name" value="Regulatory_RecX"/>
</dbReference>
<dbReference type="Pfam" id="PF21981">
    <property type="entry name" value="RecX_HTH3"/>
    <property type="match status" value="2"/>
</dbReference>
<dbReference type="Gene3D" id="1.10.10.10">
    <property type="entry name" value="Winged helix-like DNA-binding domain superfamily/Winged helix DNA-binding domain"/>
    <property type="match status" value="4"/>
</dbReference>
<dbReference type="HAMAP" id="MF_01114">
    <property type="entry name" value="RecX"/>
    <property type="match status" value="1"/>
</dbReference>
<accession>A0ABS0T7K2</accession>
<protein>
    <recommendedName>
        <fullName evidence="3 5">Regulatory protein RecX</fullName>
    </recommendedName>
</protein>
<dbReference type="NCBIfam" id="NF010733">
    <property type="entry name" value="PRK14135.1"/>
    <property type="match status" value="1"/>
</dbReference>
<evidence type="ECO:0000259" key="7">
    <source>
        <dbReference type="Pfam" id="PF21982"/>
    </source>
</evidence>
<comment type="similarity">
    <text evidence="2 5">Belongs to the RecX family.</text>
</comment>
<dbReference type="InterPro" id="IPR053926">
    <property type="entry name" value="RecX_HTH_1st"/>
</dbReference>
<evidence type="ECO:0000256" key="5">
    <source>
        <dbReference type="HAMAP-Rule" id="MF_01114"/>
    </source>
</evidence>
<comment type="caution">
    <text evidence="8">The sequence shown here is derived from an EMBL/GenBank/DDBJ whole genome shotgun (WGS) entry which is preliminary data.</text>
</comment>
<evidence type="ECO:0000256" key="3">
    <source>
        <dbReference type="ARBA" id="ARBA00018111"/>
    </source>
</evidence>
<reference evidence="8 9" key="1">
    <citation type="submission" date="2020-04" db="EMBL/GenBank/DDBJ databases">
        <title>Staphylococcus species from domestic dog.</title>
        <authorList>
            <person name="Paterson G.K."/>
        </authorList>
    </citation>
    <scope>NUCLEOTIDE SEQUENCE [LARGE SCALE GENOMIC DNA]</scope>
    <source>
        <strain evidence="8 9">H16/1A</strain>
    </source>
</reference>
<name>A0ABS0T7K2_9STAP</name>
<evidence type="ECO:0000256" key="1">
    <source>
        <dbReference type="ARBA" id="ARBA00004496"/>
    </source>
</evidence>
<feature type="domain" description="RecX third three-helical" evidence="6">
    <location>
        <begin position="155"/>
        <end position="200"/>
    </location>
</feature>
<dbReference type="EMBL" id="JABANU010000007">
    <property type="protein sequence ID" value="MBI5974717.1"/>
    <property type="molecule type" value="Genomic_DNA"/>
</dbReference>
<evidence type="ECO:0000256" key="4">
    <source>
        <dbReference type="ARBA" id="ARBA00022490"/>
    </source>
</evidence>
<comment type="function">
    <text evidence="5">Modulates RecA activity.</text>
</comment>
<dbReference type="Pfam" id="PF21982">
    <property type="entry name" value="RecX_HTH1"/>
    <property type="match status" value="1"/>
</dbReference>
<keyword evidence="4 5" id="KW-0963">Cytoplasm</keyword>
<gene>
    <name evidence="5 8" type="primary">recX</name>
    <name evidence="8" type="ORF">HHH54_03770</name>
</gene>
<evidence type="ECO:0000256" key="2">
    <source>
        <dbReference type="ARBA" id="ARBA00009695"/>
    </source>
</evidence>
<dbReference type="PANTHER" id="PTHR33602">
    <property type="entry name" value="REGULATORY PROTEIN RECX FAMILY PROTEIN"/>
    <property type="match status" value="1"/>
</dbReference>
<keyword evidence="9" id="KW-1185">Reference proteome</keyword>
<sequence length="267" mass="31482">MPKITKIEVQQNNTERFNIYIDQQFAIGISMETLVHFNLKKGDIIERKKLDDIEKQEFQQHAINEALNYLSYRKRTRYEIEQHLQKKSYPPTVIEGAISFCEKQKLIDHEDYAESLKNTMIQTTDKGPEIYRQKLKQAGIEPQLCEQATEKYKLEQSLEDIVKVARKILKQKKGPSVKVKQKVEQSLLRKGYDFETIALVLEELDFSQNAEDLDNLLQRDLEKVYNKYQKKYEGYELSQKTIAALLRKGYHYEDINQKLEESGISHE</sequence>
<organism evidence="8 9">
    <name type="scientific">Staphylococcus canis</name>
    <dbReference type="NCBI Taxonomy" id="2724942"/>
    <lineage>
        <taxon>Bacteria</taxon>
        <taxon>Bacillati</taxon>
        <taxon>Bacillota</taxon>
        <taxon>Bacilli</taxon>
        <taxon>Bacillales</taxon>
        <taxon>Staphylococcaceae</taxon>
        <taxon>Staphylococcus</taxon>
    </lineage>
</organism>
<feature type="domain" description="RecX first three-helical" evidence="7">
    <location>
        <begin position="62"/>
        <end position="101"/>
    </location>
</feature>
<comment type="subcellular location">
    <subcellularLocation>
        <location evidence="1 5">Cytoplasm</location>
    </subcellularLocation>
</comment>
<evidence type="ECO:0000259" key="6">
    <source>
        <dbReference type="Pfam" id="PF21981"/>
    </source>
</evidence>
<dbReference type="InterPro" id="IPR053925">
    <property type="entry name" value="RecX_HTH_3rd"/>
</dbReference>
<dbReference type="PANTHER" id="PTHR33602:SF1">
    <property type="entry name" value="REGULATORY PROTEIN RECX FAMILY PROTEIN"/>
    <property type="match status" value="1"/>
</dbReference>
<feature type="domain" description="RecX third three-helical" evidence="6">
    <location>
        <begin position="216"/>
        <end position="258"/>
    </location>
</feature>
<dbReference type="InterPro" id="IPR036388">
    <property type="entry name" value="WH-like_DNA-bd_sf"/>
</dbReference>
<evidence type="ECO:0000313" key="8">
    <source>
        <dbReference type="EMBL" id="MBI5974717.1"/>
    </source>
</evidence>
<dbReference type="Proteomes" id="UP000751852">
    <property type="component" value="Unassembled WGS sequence"/>
</dbReference>
<dbReference type="RefSeq" id="WP_198617503.1">
    <property type="nucleotide sequence ID" value="NZ_JABANU010000007.1"/>
</dbReference>